<dbReference type="EMBL" id="VLLN01000005">
    <property type="protein sequence ID" value="TWJ26455.1"/>
    <property type="molecule type" value="Genomic_DNA"/>
</dbReference>
<accession>A0A562W8K0</accession>
<comment type="caution">
    <text evidence="5">The sequence shown here is derived from an EMBL/GenBank/DDBJ whole genome shotgun (WGS) entry which is preliminary data.</text>
</comment>
<dbReference type="Pfam" id="PF19289">
    <property type="entry name" value="PmbA_TldD_3rd"/>
    <property type="match status" value="1"/>
</dbReference>
<feature type="domain" description="Metalloprotease TldD/E C-terminal" evidence="3">
    <location>
        <begin position="226"/>
        <end position="444"/>
    </location>
</feature>
<evidence type="ECO:0000259" key="4">
    <source>
        <dbReference type="Pfam" id="PF19290"/>
    </source>
</evidence>
<feature type="domain" description="Metalloprotease TldD/E N-terminal" evidence="2">
    <location>
        <begin position="22"/>
        <end position="83"/>
    </location>
</feature>
<evidence type="ECO:0000313" key="5">
    <source>
        <dbReference type="EMBL" id="TWJ26455.1"/>
    </source>
</evidence>
<dbReference type="Pfam" id="PF19290">
    <property type="entry name" value="PmbA_TldD_2nd"/>
    <property type="match status" value="1"/>
</dbReference>
<dbReference type="InterPro" id="IPR002510">
    <property type="entry name" value="Metalloprtase-TldD/E_N"/>
</dbReference>
<dbReference type="InterPro" id="IPR045569">
    <property type="entry name" value="Metalloprtase-TldD/E_C"/>
</dbReference>
<evidence type="ECO:0000256" key="1">
    <source>
        <dbReference type="ARBA" id="ARBA00005836"/>
    </source>
</evidence>
<dbReference type="Proteomes" id="UP000319449">
    <property type="component" value="Unassembled WGS sequence"/>
</dbReference>
<dbReference type="OrthoDB" id="9803618at2"/>
<dbReference type="InterPro" id="IPR045570">
    <property type="entry name" value="Metalloprtase-TldD/E_cen_dom"/>
</dbReference>
<dbReference type="GO" id="GO:0008237">
    <property type="term" value="F:metallopeptidase activity"/>
    <property type="evidence" value="ECO:0007669"/>
    <property type="project" value="InterPro"/>
</dbReference>
<dbReference type="GO" id="GO:0005829">
    <property type="term" value="C:cytosol"/>
    <property type="evidence" value="ECO:0007669"/>
    <property type="project" value="TreeGrafter"/>
</dbReference>
<sequence>MNLEHLADRVEALLKGRGLDGYEIMAGSSRNLSIEVKERKVDTFKCSNPVGVSVRLLKGQGMGFSYSTSLDQADLDLMIDNALVGATTQSPDPDNDLPGPQVYPVIDGLFDPDLQGVAESDKVGRALELERLVLAADPRVKRVRKATYGENDYSVYLRNSRGVSGGYRGSSVSSSVVPIAEANGDSQMGWDFGFSARFADIDIARIAAGAVERAVGLLGARKIPSMRCPAVLDNHVATDILELLAPSFLAENVYKGKSLLAGKEGEHCFSSCLRIRDDGILAGGMATAPFDGEGVAQRNTLLVADGELKGFLYDTLYGRKMGRASTGNAARGGVKGLPHLGVTNFIIENGQTPASRLLDGIEQGILLTDVIGMHTANSISGDFSVGAAGYLVQNGAIVHPVKEIAISGNIMDLFRCVEQVGDDLRIFGAVSAPSLRVAALDVSGH</sequence>
<name>A0A562W8K0_9BACT</name>
<proteinExistence type="inferred from homology"/>
<dbReference type="InterPro" id="IPR047657">
    <property type="entry name" value="PmbA"/>
</dbReference>
<evidence type="ECO:0000259" key="2">
    <source>
        <dbReference type="Pfam" id="PF01523"/>
    </source>
</evidence>
<dbReference type="Pfam" id="PF01523">
    <property type="entry name" value="PmbA_TldD_1st"/>
    <property type="match status" value="1"/>
</dbReference>
<comment type="similarity">
    <text evidence="1">Belongs to the peptidase U62 family.</text>
</comment>
<organism evidence="5 6">
    <name type="scientific">Geobacter argillaceus</name>
    <dbReference type="NCBI Taxonomy" id="345631"/>
    <lineage>
        <taxon>Bacteria</taxon>
        <taxon>Pseudomonadati</taxon>
        <taxon>Thermodesulfobacteriota</taxon>
        <taxon>Desulfuromonadia</taxon>
        <taxon>Geobacterales</taxon>
        <taxon>Geobacteraceae</taxon>
        <taxon>Geobacter</taxon>
    </lineage>
</organism>
<dbReference type="Gene3D" id="3.30.2290.10">
    <property type="entry name" value="PmbA/TldD superfamily"/>
    <property type="match status" value="1"/>
</dbReference>
<dbReference type="PANTHER" id="PTHR43421">
    <property type="entry name" value="METALLOPROTEASE PMBA"/>
    <property type="match status" value="1"/>
</dbReference>
<evidence type="ECO:0000313" key="6">
    <source>
        <dbReference type="Proteomes" id="UP000319449"/>
    </source>
</evidence>
<reference evidence="5 6" key="1">
    <citation type="submission" date="2019-07" db="EMBL/GenBank/DDBJ databases">
        <title>Genomic Encyclopedia of Archaeal and Bacterial Type Strains, Phase II (KMG-II): from individual species to whole genera.</title>
        <authorList>
            <person name="Goeker M."/>
        </authorList>
    </citation>
    <scope>NUCLEOTIDE SEQUENCE [LARGE SCALE GENOMIC DNA]</scope>
    <source>
        <strain evidence="5 6">ATCC BAA-1139</strain>
    </source>
</reference>
<keyword evidence="6" id="KW-1185">Reference proteome</keyword>
<dbReference type="RefSeq" id="WP_145019595.1">
    <property type="nucleotide sequence ID" value="NZ_VLLN01000005.1"/>
</dbReference>
<dbReference type="InterPro" id="IPR035068">
    <property type="entry name" value="TldD/PmbA_N"/>
</dbReference>
<dbReference type="InterPro" id="IPR036059">
    <property type="entry name" value="TldD/PmbA_sf"/>
</dbReference>
<dbReference type="AlphaFoldDB" id="A0A562W8K0"/>
<protein>
    <submittedName>
        <fullName evidence="5">PmbA protein</fullName>
    </submittedName>
</protein>
<dbReference type="GO" id="GO:0006508">
    <property type="term" value="P:proteolysis"/>
    <property type="evidence" value="ECO:0007669"/>
    <property type="project" value="InterPro"/>
</dbReference>
<feature type="domain" description="Metalloprotease TldD/E central" evidence="4">
    <location>
        <begin position="114"/>
        <end position="218"/>
    </location>
</feature>
<gene>
    <name evidence="5" type="ORF">JN12_01161</name>
</gene>
<evidence type="ECO:0000259" key="3">
    <source>
        <dbReference type="Pfam" id="PF19289"/>
    </source>
</evidence>
<dbReference type="PANTHER" id="PTHR43421:SF1">
    <property type="entry name" value="METALLOPROTEASE PMBA"/>
    <property type="match status" value="1"/>
</dbReference>
<dbReference type="SUPFAM" id="SSF111283">
    <property type="entry name" value="Putative modulator of DNA gyrase, PmbA/TldD"/>
    <property type="match status" value="1"/>
</dbReference>